<sequence>MAAHQDNRCAETGAEPERGLQMIRFSEGRYDDAVQYGSAAGDIRLEKNRV</sequence>
<dbReference type="Proteomes" id="UP000677082">
    <property type="component" value="Unassembled WGS sequence"/>
</dbReference>
<dbReference type="EMBL" id="BOQN01000172">
    <property type="protein sequence ID" value="GIM97933.1"/>
    <property type="molecule type" value="Genomic_DNA"/>
</dbReference>
<keyword evidence="2" id="KW-1185">Reference proteome</keyword>
<reference evidence="1 2" key="1">
    <citation type="submission" date="2021-03" db="EMBL/GenBank/DDBJ databases">
        <title>Whole genome shotgun sequence of Actinoplanes toevensis NBRC 105298.</title>
        <authorList>
            <person name="Komaki H."/>
            <person name="Tamura T."/>
        </authorList>
    </citation>
    <scope>NUCLEOTIDE SEQUENCE [LARGE SCALE GENOMIC DNA]</scope>
    <source>
        <strain evidence="1 2">NBRC 105298</strain>
    </source>
</reference>
<gene>
    <name evidence="1" type="ORF">Ato02nite_097260</name>
</gene>
<comment type="caution">
    <text evidence="1">The sequence shown here is derived from an EMBL/GenBank/DDBJ whole genome shotgun (WGS) entry which is preliminary data.</text>
</comment>
<evidence type="ECO:0000313" key="2">
    <source>
        <dbReference type="Proteomes" id="UP000677082"/>
    </source>
</evidence>
<dbReference type="AlphaFoldDB" id="A0A920BR90"/>
<protein>
    <submittedName>
        <fullName evidence="1">Uncharacterized protein</fullName>
    </submittedName>
</protein>
<name>A0A920BR90_9ACTN</name>
<organism evidence="1 2">
    <name type="scientific">Paractinoplanes toevensis</name>
    <dbReference type="NCBI Taxonomy" id="571911"/>
    <lineage>
        <taxon>Bacteria</taxon>
        <taxon>Bacillati</taxon>
        <taxon>Actinomycetota</taxon>
        <taxon>Actinomycetes</taxon>
        <taxon>Micromonosporales</taxon>
        <taxon>Micromonosporaceae</taxon>
        <taxon>Paractinoplanes</taxon>
    </lineage>
</organism>
<evidence type="ECO:0000313" key="1">
    <source>
        <dbReference type="EMBL" id="GIM97933.1"/>
    </source>
</evidence>
<proteinExistence type="predicted"/>
<accession>A0A920BR90</accession>